<proteinExistence type="predicted"/>
<evidence type="ECO:0000313" key="4">
    <source>
        <dbReference type="EMBL" id="KAA0183675.1"/>
    </source>
</evidence>
<feature type="compositionally biased region" description="Basic and acidic residues" evidence="2">
    <location>
        <begin position="1150"/>
        <end position="1164"/>
    </location>
</feature>
<sequence length="1315" mass="148038">IKGLQLFLSNVNKQQKQVSLKITRPWTNVNSSCHSPQRSAKDEFITTKHRHFHALSAVRSQDLRAEDASRQTSDEWLNNHGLTALNLSVRDLVAMGKIPLNEETIHSAKMRSGVGAFVQRDLRGNPPESLEYDLDTVIEFECKLHSAIKDFTLRIKWLLQSSRRVFGMIKGENVGLLLDASNTNLGYGRDKLYRENLVQLIDEQLSAPHIKTLFVVTYGSCASTLWPVPMTVNGRILDELKTFVQKEMVPSGSSNLLDGIKMVLRHGRRMLDCIVIVCGSCSDQAGPHIINYTEQILAGYLTPRLHLVEYDCHNPIVSQFLAQMANTRQTNNFHCYSTSSEVPIYTSDDIARLLKEIQEAQSLLKVVKQLRMETENAEVLADEAMQEALKLAQDSTRSPIHHLPQPPDALILHSPLNLSNLCGGSGSPGGSRKTGWSTSKDWLQRQGLKARKLGLFQILSANAYSQVTGYIPSIRRTVSAQIHEQCMVQMRWLDGTIKNVHVDHAQLFEYQKQLTSLVGLLEKRIHWLTKESRRYFGCVVEKNVIILADLSKRNDPYLVHIQYCLRHVLEQQVSEQYTFNLIAIGTTIRAFRPNRVPVTETNLQAAWDWFRSLSCMGTRNVLAGLRFALENGVDRTMDDEPLGLYLFTSGIPDQEDHVIRTYLEAKRCQMPELHVHVSLYNVDDYDIVTGEALPGRYGNITKTADALRSIANSTDGRFHWFRETGIIESDDIRVLLDEIDCAVEYSQQCRSLVDSVQTKPEREDDPSSAESRPPVRVNRMVSTEKKPKANKSIAPRLNALANSRKLLIQCRIACANNPFPSKALAWSRGVSAISVNNSIKVDPMQPVGSGRMRPSSIPVGLKSSKLPDKSAARMSFIGRGNIPKEEEQLTTRDWLQKYSTRSLGLTLGHLVSNAACRHDIAYVNPIRSHVEARYCTGLFPIVNVAGTLKHLQYTYSELELFKKEVYRLLRRYAQRLTWLISGSRRYFGVIAEQCVVILLDTSGSMEPHLNELKYQIKCLVWEQLFKKNIVFNLIAFNSELADWQPAGPVVPDETACHDAVAWVEQLEAYGGTMTGEAVCRALHHLNLIDPTTGICPGDRRPIWMISPSATNQTRAVSKGIYLFTDGKPDTSCNSVLKMIHDAWALNAQMEKESKAKSSESKEKNGNNSTACGENGPKNKKKNKKRTANVLDGPVVHTISFTKDETAINFLRKLARMTGGRYHPVLNEVACGSIKQRLLSLDTEEERPTESSGKSDLQRAVTNHSELTNTGGDDLDGMIKEINNTLEIVEKIRYFQHVYTETKSCHRNQVTENKRN</sequence>
<feature type="coiled-coil region" evidence="1">
    <location>
        <begin position="350"/>
        <end position="387"/>
    </location>
</feature>
<feature type="compositionally biased region" description="Basic residues" evidence="2">
    <location>
        <begin position="1177"/>
        <end position="1186"/>
    </location>
</feature>
<feature type="region of interest" description="Disordered" evidence="2">
    <location>
        <begin position="1150"/>
        <end position="1188"/>
    </location>
</feature>
<evidence type="ECO:0000256" key="2">
    <source>
        <dbReference type="SAM" id="MobiDB-lite"/>
    </source>
</evidence>
<organism evidence="4 5">
    <name type="scientific">Fasciolopsis buskii</name>
    <dbReference type="NCBI Taxonomy" id="27845"/>
    <lineage>
        <taxon>Eukaryota</taxon>
        <taxon>Metazoa</taxon>
        <taxon>Spiralia</taxon>
        <taxon>Lophotrochozoa</taxon>
        <taxon>Platyhelminthes</taxon>
        <taxon>Trematoda</taxon>
        <taxon>Digenea</taxon>
        <taxon>Plagiorchiida</taxon>
        <taxon>Echinostomata</taxon>
        <taxon>Echinostomatoidea</taxon>
        <taxon>Fasciolidae</taxon>
        <taxon>Fasciolopsis</taxon>
    </lineage>
</organism>
<dbReference type="InterPro" id="IPR036465">
    <property type="entry name" value="vWFA_dom_sf"/>
</dbReference>
<dbReference type="InterPro" id="IPR002035">
    <property type="entry name" value="VWF_A"/>
</dbReference>
<accession>A0A8E0VEG6</accession>
<dbReference type="PANTHER" id="PTHR46478">
    <property type="entry name" value="VON WILLEBRAND FACTOR A DOMAIN-CONTAINING PROTEIN 3A"/>
    <property type="match status" value="1"/>
</dbReference>
<dbReference type="PANTHER" id="PTHR46478:SF1">
    <property type="entry name" value="VON WILLEBRAND FACTOR A DOMAIN-CONTAINING PROTEIN 3A"/>
    <property type="match status" value="1"/>
</dbReference>
<dbReference type="Pfam" id="PF13768">
    <property type="entry name" value="VWA_3"/>
    <property type="match status" value="3"/>
</dbReference>
<keyword evidence="5" id="KW-1185">Reference proteome</keyword>
<feature type="region of interest" description="Disordered" evidence="2">
    <location>
        <begin position="844"/>
        <end position="864"/>
    </location>
</feature>
<feature type="non-terminal residue" evidence="4">
    <location>
        <position position="1"/>
    </location>
</feature>
<protein>
    <submittedName>
        <fullName evidence="4">von Willebrand factor A domain-containing protein 3A</fullName>
    </submittedName>
</protein>
<comment type="caution">
    <text evidence="4">The sequence shown here is derived from an EMBL/GenBank/DDBJ whole genome shotgun (WGS) entry which is preliminary data.</text>
</comment>
<evidence type="ECO:0000259" key="3">
    <source>
        <dbReference type="SMART" id="SM00327"/>
    </source>
</evidence>
<dbReference type="SMART" id="SM00327">
    <property type="entry name" value="VWA"/>
    <property type="match status" value="1"/>
</dbReference>
<dbReference type="Gene3D" id="3.40.50.410">
    <property type="entry name" value="von Willebrand factor, type A domain"/>
    <property type="match status" value="1"/>
</dbReference>
<feature type="domain" description="VWFA" evidence="3">
    <location>
        <begin position="992"/>
        <end position="1242"/>
    </location>
</feature>
<feature type="region of interest" description="Disordered" evidence="2">
    <location>
        <begin position="754"/>
        <end position="790"/>
    </location>
</feature>
<dbReference type="Proteomes" id="UP000728185">
    <property type="component" value="Unassembled WGS sequence"/>
</dbReference>
<evidence type="ECO:0000256" key="1">
    <source>
        <dbReference type="SAM" id="Coils"/>
    </source>
</evidence>
<dbReference type="EMBL" id="LUCM01011629">
    <property type="protein sequence ID" value="KAA0183675.1"/>
    <property type="molecule type" value="Genomic_DNA"/>
</dbReference>
<gene>
    <name evidence="4" type="ORF">FBUS_01653</name>
</gene>
<reference evidence="4" key="1">
    <citation type="submission" date="2019-05" db="EMBL/GenBank/DDBJ databases">
        <title>Annotation for the trematode Fasciolopsis buski.</title>
        <authorList>
            <person name="Choi Y.-J."/>
        </authorList>
    </citation>
    <scope>NUCLEOTIDE SEQUENCE</scope>
    <source>
        <strain evidence="4">HT</strain>
        <tissue evidence="4">Whole worm</tissue>
    </source>
</reference>
<evidence type="ECO:0000313" key="5">
    <source>
        <dbReference type="Proteomes" id="UP000728185"/>
    </source>
</evidence>
<keyword evidence="1" id="KW-0175">Coiled coil</keyword>
<dbReference type="OrthoDB" id="299997at2759"/>
<dbReference type="SUPFAM" id="SSF53300">
    <property type="entry name" value="vWA-like"/>
    <property type="match status" value="2"/>
</dbReference>
<dbReference type="CDD" id="cd00198">
    <property type="entry name" value="vWFA"/>
    <property type="match status" value="1"/>
</dbReference>
<name>A0A8E0VEG6_9TREM</name>